<dbReference type="PROSITE" id="PS50943">
    <property type="entry name" value="HTH_CROC1"/>
    <property type="match status" value="1"/>
</dbReference>
<dbReference type="Gene3D" id="1.10.260.40">
    <property type="entry name" value="lambda repressor-like DNA-binding domains"/>
    <property type="match status" value="1"/>
</dbReference>
<evidence type="ECO:0000256" key="2">
    <source>
        <dbReference type="SAM" id="MobiDB-lite"/>
    </source>
</evidence>
<dbReference type="InterPro" id="IPR010982">
    <property type="entry name" value="Lambda_DNA-bd_dom_sf"/>
</dbReference>
<dbReference type="InterPro" id="IPR001387">
    <property type="entry name" value="Cro/C1-type_HTH"/>
</dbReference>
<dbReference type="AlphaFoldDB" id="T0ZFJ5"/>
<proteinExistence type="predicted"/>
<reference evidence="4" key="1">
    <citation type="submission" date="2013-08" db="EMBL/GenBank/DDBJ databases">
        <authorList>
            <person name="Mendez C."/>
            <person name="Richter M."/>
            <person name="Ferrer M."/>
            <person name="Sanchez J."/>
        </authorList>
    </citation>
    <scope>NUCLEOTIDE SEQUENCE</scope>
</reference>
<protein>
    <submittedName>
        <fullName evidence="4">Addiction module antidote protein, HigA</fullName>
    </submittedName>
</protein>
<evidence type="ECO:0000313" key="4">
    <source>
        <dbReference type="EMBL" id="EQD43643.1"/>
    </source>
</evidence>
<dbReference type="Pfam" id="PF01381">
    <property type="entry name" value="HTH_3"/>
    <property type="match status" value="1"/>
</dbReference>
<feature type="domain" description="HTH cro/C1-type" evidence="3">
    <location>
        <begin position="12"/>
        <end position="66"/>
    </location>
</feature>
<feature type="compositionally biased region" description="Basic and acidic residues" evidence="2">
    <location>
        <begin position="98"/>
        <end position="108"/>
    </location>
</feature>
<dbReference type="PANTHER" id="PTHR36924">
    <property type="entry name" value="ANTITOXIN HIGA-1"/>
    <property type="match status" value="1"/>
</dbReference>
<dbReference type="SMART" id="SM00530">
    <property type="entry name" value="HTH_XRE"/>
    <property type="match status" value="1"/>
</dbReference>
<comment type="caution">
    <text evidence="4">The sequence shown here is derived from an EMBL/GenBank/DDBJ whole genome shotgun (WGS) entry which is preliminary data.</text>
</comment>
<evidence type="ECO:0000256" key="1">
    <source>
        <dbReference type="ARBA" id="ARBA00023125"/>
    </source>
</evidence>
<reference evidence="4" key="2">
    <citation type="journal article" date="2014" name="ISME J.">
        <title>Microbial stratification in low pH oxic and suboxic macroscopic growths along an acid mine drainage.</title>
        <authorList>
            <person name="Mendez-Garcia C."/>
            <person name="Mesa V."/>
            <person name="Sprenger R.R."/>
            <person name="Richter M."/>
            <person name="Diez M.S."/>
            <person name="Solano J."/>
            <person name="Bargiela R."/>
            <person name="Golyshina O.V."/>
            <person name="Manteca A."/>
            <person name="Ramos J.L."/>
            <person name="Gallego J.R."/>
            <person name="Llorente I."/>
            <person name="Martins Dos Santos V.A."/>
            <person name="Jensen O.N."/>
            <person name="Pelaez A.I."/>
            <person name="Sanchez J."/>
            <person name="Ferrer M."/>
        </authorList>
    </citation>
    <scope>NUCLEOTIDE SEQUENCE</scope>
</reference>
<dbReference type="NCBIfam" id="TIGR02607">
    <property type="entry name" value="antidote_HigA"/>
    <property type="match status" value="1"/>
</dbReference>
<name>T0ZFJ5_9ZZZZ</name>
<dbReference type="GO" id="GO:0003677">
    <property type="term" value="F:DNA binding"/>
    <property type="evidence" value="ECO:0007669"/>
    <property type="project" value="UniProtKB-KW"/>
</dbReference>
<gene>
    <name evidence="4" type="ORF">B1B_13715</name>
</gene>
<dbReference type="InterPro" id="IPR013430">
    <property type="entry name" value="Toxin_antidote_HigA"/>
</dbReference>
<sequence length="108" mass="11904">MARSAIHPGEHLAEQLEALDMSAAELSRKLRVPANRITEILNGQRAVTGDTALRLGHFFHTSPGFWLNLQSIFDLRIAEQKSGEAIKSLPTLPRAGNKNRDGEHLQPA</sequence>
<evidence type="ECO:0000259" key="3">
    <source>
        <dbReference type="PROSITE" id="PS50943"/>
    </source>
</evidence>
<keyword evidence="1" id="KW-0238">DNA-binding</keyword>
<feature type="region of interest" description="Disordered" evidence="2">
    <location>
        <begin position="86"/>
        <end position="108"/>
    </location>
</feature>
<organism evidence="4">
    <name type="scientific">mine drainage metagenome</name>
    <dbReference type="NCBI Taxonomy" id="410659"/>
    <lineage>
        <taxon>unclassified sequences</taxon>
        <taxon>metagenomes</taxon>
        <taxon>ecological metagenomes</taxon>
    </lineage>
</organism>
<dbReference type="SUPFAM" id="SSF47413">
    <property type="entry name" value="lambda repressor-like DNA-binding domains"/>
    <property type="match status" value="1"/>
</dbReference>
<accession>T0ZFJ5</accession>
<dbReference type="EMBL" id="AUZY01009039">
    <property type="protein sequence ID" value="EQD43643.1"/>
    <property type="molecule type" value="Genomic_DNA"/>
</dbReference>
<dbReference type="PANTHER" id="PTHR36924:SF1">
    <property type="entry name" value="ANTITOXIN HIGA-1"/>
    <property type="match status" value="1"/>
</dbReference>